<evidence type="ECO:0000259" key="4">
    <source>
        <dbReference type="PROSITE" id="PS50003"/>
    </source>
</evidence>
<dbReference type="FunFam" id="2.30.42.10:FF:000060">
    <property type="entry name" value="Connector enhancer of kinase suppressor of Ras 2"/>
    <property type="match status" value="1"/>
</dbReference>
<dbReference type="Pfam" id="PF06663">
    <property type="entry name" value="CNK2_3_dom"/>
    <property type="match status" value="1"/>
</dbReference>
<feature type="domain" description="PH" evidence="4">
    <location>
        <begin position="513"/>
        <end position="612"/>
    </location>
</feature>
<dbReference type="Proteomes" id="UP001108240">
    <property type="component" value="Unplaced"/>
</dbReference>
<dbReference type="Pfam" id="PF00169">
    <property type="entry name" value="PH"/>
    <property type="match status" value="1"/>
</dbReference>
<dbReference type="PROSITE" id="PS50003">
    <property type="entry name" value="PH_DOMAIN"/>
    <property type="match status" value="1"/>
</dbReference>
<feature type="region of interest" description="Disordered" evidence="3">
    <location>
        <begin position="628"/>
        <end position="707"/>
    </location>
</feature>
<evidence type="ECO:0000256" key="1">
    <source>
        <dbReference type="ARBA" id="ARBA00009498"/>
    </source>
</evidence>
<feature type="compositionally biased region" description="Basic residues" evidence="3">
    <location>
        <begin position="429"/>
        <end position="440"/>
    </location>
</feature>
<dbReference type="CDD" id="cd06748">
    <property type="entry name" value="PDZ_CNK1_2_3-like"/>
    <property type="match status" value="1"/>
</dbReference>
<evidence type="ECO:0000313" key="8">
    <source>
        <dbReference type="Ensembl" id="ENSCCRP00000120876.1"/>
    </source>
</evidence>
<dbReference type="PANTHER" id="PTHR12844:SF21">
    <property type="entry name" value="CONNECTOR ENHANCER OF KINASE SUPPRESSOR OF RAS 2"/>
    <property type="match status" value="1"/>
</dbReference>
<reference evidence="8" key="2">
    <citation type="submission" date="2025-09" db="UniProtKB">
        <authorList>
            <consortium name="Ensembl"/>
        </authorList>
    </citation>
    <scope>IDENTIFICATION</scope>
</reference>
<dbReference type="AlphaFoldDB" id="A0A9J7YNT1"/>
<dbReference type="InterPro" id="IPR011993">
    <property type="entry name" value="PH-like_dom_sf"/>
</dbReference>
<proteinExistence type="inferred from homology"/>
<dbReference type="Gene3D" id="2.30.42.10">
    <property type="match status" value="1"/>
</dbReference>
<dbReference type="PROSITE" id="PS50106">
    <property type="entry name" value="PDZ"/>
    <property type="match status" value="1"/>
</dbReference>
<protein>
    <submittedName>
        <fullName evidence="8">Connector enhancer of kinase suppressor of Ras 2b</fullName>
    </submittedName>
</protein>
<dbReference type="Gene3D" id="2.30.29.30">
    <property type="entry name" value="Pleckstrin-homology domain (PH domain)/Phosphotyrosine-binding domain (PTB)"/>
    <property type="match status" value="1"/>
</dbReference>
<keyword evidence="2" id="KW-0597">Phosphoprotein</keyword>
<dbReference type="GO" id="GO:0016020">
    <property type="term" value="C:membrane"/>
    <property type="evidence" value="ECO:0007669"/>
    <property type="project" value="InterPro"/>
</dbReference>
<dbReference type="SUPFAM" id="SSF50156">
    <property type="entry name" value="PDZ domain-like"/>
    <property type="match status" value="1"/>
</dbReference>
<dbReference type="SMART" id="SM00233">
    <property type="entry name" value="PH"/>
    <property type="match status" value="1"/>
</dbReference>
<dbReference type="InterPro" id="IPR017874">
    <property type="entry name" value="CRIC_domain"/>
</dbReference>
<dbReference type="SMART" id="SM00454">
    <property type="entry name" value="SAM"/>
    <property type="match status" value="1"/>
</dbReference>
<feature type="region of interest" description="Disordered" evidence="3">
    <location>
        <begin position="274"/>
        <end position="294"/>
    </location>
</feature>
<evidence type="ECO:0000256" key="3">
    <source>
        <dbReference type="SAM" id="MobiDB-lite"/>
    </source>
</evidence>
<dbReference type="CDD" id="cd01260">
    <property type="entry name" value="PH_CNK_mammalian-like"/>
    <property type="match status" value="1"/>
</dbReference>
<dbReference type="CDD" id="cd09511">
    <property type="entry name" value="SAM_CNK1_2_3-suppressor"/>
    <property type="match status" value="1"/>
</dbReference>
<feature type="compositionally biased region" description="Polar residues" evidence="3">
    <location>
        <begin position="655"/>
        <end position="666"/>
    </location>
</feature>
<dbReference type="GeneTree" id="ENSGT00940000156709"/>
<feature type="domain" description="CRIC" evidence="7">
    <location>
        <begin position="84"/>
        <end position="178"/>
    </location>
</feature>
<comment type="similarity">
    <text evidence="1">Belongs to the CNKSR family.</text>
</comment>
<dbReference type="FunFam" id="1.10.150.50:FF:000019">
    <property type="entry name" value="Connector enhancer of kinase suppressor of Ras 2"/>
    <property type="match status" value="1"/>
</dbReference>
<sequence>MALVMEPVSRWSTSQVVDWMKGLDDCLLQYIKNFEQEKVGGEQLLRITHQELEDLGVSRIGHQELILEAVDLLCALNYGLETENLKTLTHKLNASAKNLQNFITGRRRGGHYDGRATRKLPNDFLTSVVDLIAAAKSLLAWLDRSPFAAVADYSMTRNNVIQLCLELTTIVQQDGTVYETENKILHVCKTLSGVCDHIISLSSDPMVSQAAHLEVVQLDNIRSTEGLGMYIKSTYDGLHVITGTTEGSLADRCKKIHAGDEVIQVNHQTVPIIPPSPSSGVATPSSTLSTPSRRDSCALQDLFIPPPPDDPYTPRDDIGNLTSNFQQAAKGSDSPNSFLDQECRRRFPLLDEDAVLYCYEYDQNQGPPPVRRDSTPTYGRLRPISMPVEYNWVGDYEDPAKLTKEIRRESSLLRYVSEDKAGTEEYHTGRRSSRRSRRKSEKGVSPAHYALVPTLQMDMLQQDSLATPTSETSSVYLTFDRSSMLSRSKKVKLRAGSLPSISKRRISCRDLGQGDCEGWLWKKKDAKSYFSQKWKKYWVVLKDACLYWYTNEEDEKAEGFVSLPEFNIDQANECRKKFAFKACHPKIKSFYFAADNMDDMNRWLSRLNMAATAHSEQKRIRQDHAYWSESDHEDADQMSSTPKQDSPPPPYDTYPHSTSASPFQESQHIRPPSVETIQSRSPLSEKQGGSVSSASSPGRKSASQRRSWQDLIETPLTSSGLHFLQTLPLDDSVFIDPSRGMPVELRRQSTLPAQHGLPPEHYVPPTTPTQPSQKPITAVGRVEGGGVGSKHRSFTLPRDSGLHAILAATNAAEHADAQRYHLSRAHARDTGPERERRHQADSLVDLYRALERTNLSPVNEHRSSSRLEYKRSFVRRCNDPLLNEKLHRLRILQNSFKDIPLQEAETKIIHRDV</sequence>
<evidence type="ECO:0000313" key="9">
    <source>
        <dbReference type="Proteomes" id="UP001108240"/>
    </source>
</evidence>
<dbReference type="InterPro" id="IPR036034">
    <property type="entry name" value="PDZ_sf"/>
</dbReference>
<dbReference type="PROSITE" id="PS50105">
    <property type="entry name" value="SAM_DOMAIN"/>
    <property type="match status" value="1"/>
</dbReference>
<evidence type="ECO:0000256" key="2">
    <source>
        <dbReference type="ARBA" id="ARBA00022553"/>
    </source>
</evidence>
<feature type="domain" description="SAM" evidence="5">
    <location>
        <begin position="11"/>
        <end position="76"/>
    </location>
</feature>
<dbReference type="InterPro" id="IPR001849">
    <property type="entry name" value="PH_domain"/>
</dbReference>
<feature type="region of interest" description="Disordered" evidence="3">
    <location>
        <begin position="420"/>
        <end position="443"/>
    </location>
</feature>
<keyword evidence="9" id="KW-1185">Reference proteome</keyword>
<evidence type="ECO:0000259" key="7">
    <source>
        <dbReference type="PROSITE" id="PS51290"/>
    </source>
</evidence>
<dbReference type="SUPFAM" id="SSF47769">
    <property type="entry name" value="SAM/Pointed domain"/>
    <property type="match status" value="1"/>
</dbReference>
<dbReference type="Pfam" id="PF10534">
    <property type="entry name" value="CRIC_ras_sig"/>
    <property type="match status" value="1"/>
</dbReference>
<dbReference type="Gene3D" id="1.10.150.50">
    <property type="entry name" value="Transcription Factor, Ets-1"/>
    <property type="match status" value="1"/>
</dbReference>
<dbReference type="InterPro" id="IPR051566">
    <property type="entry name" value="CNKSR"/>
</dbReference>
<accession>A0A9J7YNT1</accession>
<feature type="domain" description="PDZ" evidence="6">
    <location>
        <begin position="215"/>
        <end position="270"/>
    </location>
</feature>
<dbReference type="GO" id="GO:0005737">
    <property type="term" value="C:cytoplasm"/>
    <property type="evidence" value="ECO:0007669"/>
    <property type="project" value="InterPro"/>
</dbReference>
<evidence type="ECO:0000259" key="5">
    <source>
        <dbReference type="PROSITE" id="PS50105"/>
    </source>
</evidence>
<dbReference type="InterPro" id="IPR049628">
    <property type="entry name" value="CNK1-3_SAM"/>
</dbReference>
<dbReference type="InterPro" id="IPR013761">
    <property type="entry name" value="SAM/pointed_sf"/>
</dbReference>
<name>A0A9J7YNT1_CYPCA</name>
<dbReference type="GO" id="GO:0009966">
    <property type="term" value="P:regulation of signal transduction"/>
    <property type="evidence" value="ECO:0007669"/>
    <property type="project" value="InterPro"/>
</dbReference>
<dbReference type="PANTHER" id="PTHR12844">
    <property type="entry name" value="CONNECTOR ENCHANCER OF KINASE SUPPRESSOR OF RAS"/>
    <property type="match status" value="1"/>
</dbReference>
<reference evidence="8" key="1">
    <citation type="submission" date="2025-08" db="UniProtKB">
        <authorList>
            <consortium name="Ensembl"/>
        </authorList>
    </citation>
    <scope>IDENTIFICATION</scope>
</reference>
<dbReference type="SUPFAM" id="SSF50729">
    <property type="entry name" value="PH domain-like"/>
    <property type="match status" value="1"/>
</dbReference>
<dbReference type="InterPro" id="IPR001660">
    <property type="entry name" value="SAM"/>
</dbReference>
<organism evidence="8 9">
    <name type="scientific">Cyprinus carpio carpio</name>
    <dbReference type="NCBI Taxonomy" id="630221"/>
    <lineage>
        <taxon>Eukaryota</taxon>
        <taxon>Metazoa</taxon>
        <taxon>Chordata</taxon>
        <taxon>Craniata</taxon>
        <taxon>Vertebrata</taxon>
        <taxon>Euteleostomi</taxon>
        <taxon>Actinopterygii</taxon>
        <taxon>Neopterygii</taxon>
        <taxon>Teleostei</taxon>
        <taxon>Ostariophysi</taxon>
        <taxon>Cypriniformes</taxon>
        <taxon>Cyprinidae</taxon>
        <taxon>Cyprininae</taxon>
        <taxon>Cyprinus</taxon>
    </lineage>
</organism>
<dbReference type="Ensembl" id="ENSCCRT00000159951.1">
    <property type="protein sequence ID" value="ENSCCRP00000120876.1"/>
    <property type="gene ID" value="ENSCCRG00000016770.2"/>
</dbReference>
<evidence type="ECO:0000259" key="6">
    <source>
        <dbReference type="PROSITE" id="PS50106"/>
    </source>
</evidence>
<feature type="compositionally biased region" description="Low complexity" evidence="3">
    <location>
        <begin position="684"/>
        <end position="701"/>
    </location>
</feature>
<dbReference type="Pfam" id="PF00536">
    <property type="entry name" value="SAM_1"/>
    <property type="match status" value="1"/>
</dbReference>
<dbReference type="FunFam" id="2.30.29.30:FF:000092">
    <property type="entry name" value="Connector enhancer of kinase suppressor of Ras 2"/>
    <property type="match status" value="1"/>
</dbReference>
<dbReference type="InterPro" id="IPR010599">
    <property type="entry name" value="CNK2/3_dom"/>
</dbReference>
<dbReference type="InterPro" id="IPR001478">
    <property type="entry name" value="PDZ"/>
</dbReference>
<dbReference type="PROSITE" id="PS51290">
    <property type="entry name" value="CRIC"/>
    <property type="match status" value="1"/>
</dbReference>